<sequence>MRRDLALGHDWEERQLCQERFTSGEGQQKRWINLSLLSLLAVGLGLIFCMLVFGLVFSDQPQGNITMVDTLATLHLPKTSTPKTKYLVDWMRSLNLDLLNETRLATVNPVEMMVRGSLDLGVQAVISISFNTKIFPPFKRTMTMEFSVAHRKTLRKDWRVAYYRELLWQYGVKRPLDGQLASKIKEYERHYEWATFISTYTNGTYKGSDLINHRPESTTVIKEALERRSLGIEGLRYLVAWYFYFQLVKKTEPKGLRGARTSFVACYHHIKKVMNLAVVSPIFLETAVTPRMVQQTKFMVSQIRSAFVKAFNSSTWLSSKLKREAIEKLTGIRVFAGSQGRRLDPNFIKKGSTLVSLARSSFRWSSMLRLLSISSEEQVSHYRDSENLADLVGTMLGYSAYSSLPKKYKTVTLPGSSMSLEQLFFISNCVKWCAERSGNSGKYAPPRSRCIDPRGRMNDKDQLLVGETCEQRSRSDRKRIATSYLCLLALLPGALCGIFIAVFVFATLSPDATTKVTDMVTELQIPTVSVSDNGHPPSAVVVDRGPPPTQANVSVRPRRPAQRFRPAPRPPQGVCMSAGCRFAAQWLLSTLNFNLDPCMDFYGYVCGSFRGLSQLTHISFSSIEGEWLHKRRALPDDVNKNHYAMLLLMYGVQRPREVGLAARLVAYEREVASILSGTIQPNAPAMLVAIRDFGSRTIPFVNSDQWTSYFSTYTNNVYRGEDSIIVQQSVFNFITTLLRLGSVGKLGLQYLVAWSVYTQLVDYTVPLSLRRNRGPSDACYEHVGRAMRYALTSPYFQTDQVTVAEEIAIALALKAAEVPCGVYSDSRSAVRALSGGSISQQAARLLRSGRSRRDGWVVIMSLGFQRTSRASMGLILMLALTPLHVNARTVRVVLVRLFNRDIGFVALIAILSTHMRNDLLIIDALEHVRNVVNRKNVVQTQT</sequence>
<dbReference type="EMBL" id="CM023484">
    <property type="protein sequence ID" value="KAH6933916.1"/>
    <property type="molecule type" value="Genomic_DNA"/>
</dbReference>
<protein>
    <submittedName>
        <fullName evidence="1">Uncharacterized protein</fullName>
    </submittedName>
</protein>
<keyword evidence="2" id="KW-1185">Reference proteome</keyword>
<reference evidence="1" key="1">
    <citation type="submission" date="2020-05" db="EMBL/GenBank/DDBJ databases">
        <title>Large-scale comparative analyses of tick genomes elucidate their genetic diversity and vector capacities.</title>
        <authorList>
            <person name="Jia N."/>
            <person name="Wang J."/>
            <person name="Shi W."/>
            <person name="Du L."/>
            <person name="Sun Y."/>
            <person name="Zhan W."/>
            <person name="Jiang J."/>
            <person name="Wang Q."/>
            <person name="Zhang B."/>
            <person name="Ji P."/>
            <person name="Sakyi L.B."/>
            <person name="Cui X."/>
            <person name="Yuan T."/>
            <person name="Jiang B."/>
            <person name="Yang W."/>
            <person name="Lam T.T.-Y."/>
            <person name="Chang Q."/>
            <person name="Ding S."/>
            <person name="Wang X."/>
            <person name="Zhu J."/>
            <person name="Ruan X."/>
            <person name="Zhao L."/>
            <person name="Wei J."/>
            <person name="Que T."/>
            <person name="Du C."/>
            <person name="Cheng J."/>
            <person name="Dai P."/>
            <person name="Han X."/>
            <person name="Huang E."/>
            <person name="Gao Y."/>
            <person name="Liu J."/>
            <person name="Shao H."/>
            <person name="Ye R."/>
            <person name="Li L."/>
            <person name="Wei W."/>
            <person name="Wang X."/>
            <person name="Wang C."/>
            <person name="Yang T."/>
            <person name="Huo Q."/>
            <person name="Li W."/>
            <person name="Guo W."/>
            <person name="Chen H."/>
            <person name="Zhou L."/>
            <person name="Ni X."/>
            <person name="Tian J."/>
            <person name="Zhou Y."/>
            <person name="Sheng Y."/>
            <person name="Liu T."/>
            <person name="Pan Y."/>
            <person name="Xia L."/>
            <person name="Li J."/>
            <person name="Zhao F."/>
            <person name="Cao W."/>
        </authorList>
    </citation>
    <scope>NUCLEOTIDE SEQUENCE</scope>
    <source>
        <strain evidence="1">Hyas-2018</strain>
    </source>
</reference>
<organism evidence="1 2">
    <name type="scientific">Hyalomma asiaticum</name>
    <name type="common">Tick</name>
    <dbReference type="NCBI Taxonomy" id="266040"/>
    <lineage>
        <taxon>Eukaryota</taxon>
        <taxon>Metazoa</taxon>
        <taxon>Ecdysozoa</taxon>
        <taxon>Arthropoda</taxon>
        <taxon>Chelicerata</taxon>
        <taxon>Arachnida</taxon>
        <taxon>Acari</taxon>
        <taxon>Parasitiformes</taxon>
        <taxon>Ixodida</taxon>
        <taxon>Ixodoidea</taxon>
        <taxon>Ixodidae</taxon>
        <taxon>Hyalomminae</taxon>
        <taxon>Hyalomma</taxon>
    </lineage>
</organism>
<comment type="caution">
    <text evidence="1">The sequence shown here is derived from an EMBL/GenBank/DDBJ whole genome shotgun (WGS) entry which is preliminary data.</text>
</comment>
<accession>A0ACB7SG36</accession>
<evidence type="ECO:0000313" key="2">
    <source>
        <dbReference type="Proteomes" id="UP000821845"/>
    </source>
</evidence>
<dbReference type="Proteomes" id="UP000821845">
    <property type="component" value="Chromosome 4"/>
</dbReference>
<gene>
    <name evidence="1" type="ORF">HPB50_018838</name>
</gene>
<evidence type="ECO:0000313" key="1">
    <source>
        <dbReference type="EMBL" id="KAH6933916.1"/>
    </source>
</evidence>
<name>A0ACB7SG36_HYAAI</name>
<proteinExistence type="predicted"/>